<keyword evidence="1" id="KW-0812">Transmembrane</keyword>
<evidence type="ECO:0000313" key="3">
    <source>
        <dbReference type="Proteomes" id="UP000326344"/>
    </source>
</evidence>
<comment type="caution">
    <text evidence="2">The sequence shown here is derived from an EMBL/GenBank/DDBJ whole genome shotgun (WGS) entry which is preliminary data.</text>
</comment>
<sequence>MKPRHYIAITVLAVLGIIWVGPYYTVYQLKTGVKANDAEAIADQVDFTRLRQNLKDQLNAQAANAVNDPNNSPATAMVKGLTGLFAGAVVDRMVTPVGLATMMRGQKVNPLKKSTGGTTEPFGKVRFRFNSFNTFSAYVPHKDGNEIRFVLTRDWFDWKLTNVILPLE</sequence>
<accession>A0A5N1JGV1</accession>
<dbReference type="AlphaFoldDB" id="A0A5N1JGV1"/>
<evidence type="ECO:0000256" key="1">
    <source>
        <dbReference type="SAM" id="Phobius"/>
    </source>
</evidence>
<protein>
    <submittedName>
        <fullName evidence="2">DUF2939 domain-containing protein</fullName>
    </submittedName>
</protein>
<evidence type="ECO:0000313" key="2">
    <source>
        <dbReference type="EMBL" id="KAA9353568.1"/>
    </source>
</evidence>
<name>A0A5N1JGV1_9BACT</name>
<gene>
    <name evidence="2" type="ORF">F0P93_13065</name>
</gene>
<keyword evidence="3" id="KW-1185">Reference proteome</keyword>
<proteinExistence type="predicted"/>
<feature type="transmembrane region" description="Helical" evidence="1">
    <location>
        <begin position="6"/>
        <end position="26"/>
    </location>
</feature>
<keyword evidence="1" id="KW-0472">Membrane</keyword>
<reference evidence="2 3" key="1">
    <citation type="submission" date="2019-09" db="EMBL/GenBank/DDBJ databases">
        <title>Genome Sequence of Larkinella sp MA1.</title>
        <authorList>
            <person name="Srinivasan S."/>
        </authorList>
    </citation>
    <scope>NUCLEOTIDE SEQUENCE [LARGE SCALE GENOMIC DNA]</scope>
    <source>
        <strain evidence="2 3">MA1</strain>
    </source>
</reference>
<dbReference type="InterPro" id="IPR021330">
    <property type="entry name" value="DUF2939"/>
</dbReference>
<dbReference type="Proteomes" id="UP000326344">
    <property type="component" value="Unassembled WGS sequence"/>
</dbReference>
<dbReference type="Pfam" id="PF11159">
    <property type="entry name" value="DUF2939"/>
    <property type="match status" value="1"/>
</dbReference>
<keyword evidence="1" id="KW-1133">Transmembrane helix</keyword>
<organism evidence="2 3">
    <name type="scientific">Larkinella humicola</name>
    <dbReference type="NCBI Taxonomy" id="2607654"/>
    <lineage>
        <taxon>Bacteria</taxon>
        <taxon>Pseudomonadati</taxon>
        <taxon>Bacteroidota</taxon>
        <taxon>Cytophagia</taxon>
        <taxon>Cytophagales</taxon>
        <taxon>Spirosomataceae</taxon>
        <taxon>Larkinella</taxon>
    </lineage>
</organism>
<dbReference type="EMBL" id="VTWS01000003">
    <property type="protein sequence ID" value="KAA9353568.1"/>
    <property type="molecule type" value="Genomic_DNA"/>
</dbReference>
<dbReference type="RefSeq" id="WP_150876861.1">
    <property type="nucleotide sequence ID" value="NZ_VTWS01000003.1"/>
</dbReference>